<proteinExistence type="predicted"/>
<protein>
    <submittedName>
        <fullName evidence="10">Heterogeneous nuclear ribonucleoprotein D-like protein</fullName>
    </submittedName>
</protein>
<keyword evidence="5" id="KW-0677">Repeat</keyword>
<dbReference type="FunFam" id="3.30.70.330:FF:000030">
    <property type="entry name" value="Heterogeneous nuclear ribonucleoprotein d0 isoform"/>
    <property type="match status" value="1"/>
</dbReference>
<dbReference type="SMART" id="SM00360">
    <property type="entry name" value="RRM"/>
    <property type="match status" value="2"/>
</dbReference>
<keyword evidence="4" id="KW-0963">Cytoplasm</keyword>
<dbReference type="STRING" id="246437.L8Y4F7"/>
<name>L8Y4F7_TUPCH</name>
<dbReference type="GO" id="GO:0008143">
    <property type="term" value="F:poly(A) binding"/>
    <property type="evidence" value="ECO:0007669"/>
    <property type="project" value="TreeGrafter"/>
</dbReference>
<reference evidence="11" key="1">
    <citation type="submission" date="2012-07" db="EMBL/GenBank/DDBJ databases">
        <title>Genome of the Chinese tree shrew, a rising model animal genetically related to primates.</title>
        <authorList>
            <person name="Zhang G."/>
            <person name="Fan Y."/>
            <person name="Yao Y."/>
            <person name="Huang Z."/>
        </authorList>
    </citation>
    <scope>NUCLEOTIDE SEQUENCE [LARGE SCALE GENOMIC DNA]</scope>
</reference>
<evidence type="ECO:0000256" key="1">
    <source>
        <dbReference type="ARBA" id="ARBA00004123"/>
    </source>
</evidence>
<dbReference type="InterPro" id="IPR000504">
    <property type="entry name" value="RRM_dom"/>
</dbReference>
<dbReference type="GO" id="GO:0034046">
    <property type="term" value="F:poly(G) binding"/>
    <property type="evidence" value="ECO:0007669"/>
    <property type="project" value="TreeGrafter"/>
</dbReference>
<organism evidence="10 11">
    <name type="scientific">Tupaia chinensis</name>
    <name type="common">Chinese tree shrew</name>
    <name type="synonym">Tupaia belangeri chinensis</name>
    <dbReference type="NCBI Taxonomy" id="246437"/>
    <lineage>
        <taxon>Eukaryota</taxon>
        <taxon>Metazoa</taxon>
        <taxon>Chordata</taxon>
        <taxon>Craniata</taxon>
        <taxon>Vertebrata</taxon>
        <taxon>Euteleostomi</taxon>
        <taxon>Mammalia</taxon>
        <taxon>Eutheria</taxon>
        <taxon>Euarchontoglires</taxon>
        <taxon>Scandentia</taxon>
        <taxon>Tupaiidae</taxon>
        <taxon>Tupaia</taxon>
    </lineage>
</organism>
<dbReference type="GO" id="GO:0005737">
    <property type="term" value="C:cytoplasm"/>
    <property type="evidence" value="ECO:0007669"/>
    <property type="project" value="UniProtKB-SubCell"/>
</dbReference>
<dbReference type="Gene3D" id="3.30.70.330">
    <property type="match status" value="2"/>
</dbReference>
<keyword evidence="10" id="KW-0687">Ribonucleoprotein</keyword>
<gene>
    <name evidence="10" type="ORF">TREES_T100011271</name>
</gene>
<dbReference type="Proteomes" id="UP000011518">
    <property type="component" value="Unassembled WGS sequence"/>
</dbReference>
<dbReference type="PROSITE" id="PS50102">
    <property type="entry name" value="RRM"/>
    <property type="match status" value="2"/>
</dbReference>
<dbReference type="PANTHER" id="PTHR48033:SF14">
    <property type="entry name" value="MCG53108"/>
    <property type="match status" value="1"/>
</dbReference>
<dbReference type="Pfam" id="PF00076">
    <property type="entry name" value="RRM_1"/>
    <property type="match status" value="2"/>
</dbReference>
<dbReference type="InterPro" id="IPR035979">
    <property type="entry name" value="RBD_domain_sf"/>
</dbReference>
<evidence type="ECO:0000256" key="7">
    <source>
        <dbReference type="ARBA" id="ARBA00023242"/>
    </source>
</evidence>
<dbReference type="PANTHER" id="PTHR48033">
    <property type="entry name" value="RNA-BINDING (RRM/RBD/RNP MOTIFS) FAMILY PROTEIN"/>
    <property type="match status" value="1"/>
</dbReference>
<dbReference type="InParanoid" id="L8Y4F7"/>
<evidence type="ECO:0000256" key="4">
    <source>
        <dbReference type="ARBA" id="ARBA00022490"/>
    </source>
</evidence>
<dbReference type="EMBL" id="KB365288">
    <property type="protein sequence ID" value="ELV11328.1"/>
    <property type="molecule type" value="Genomic_DNA"/>
</dbReference>
<evidence type="ECO:0000256" key="6">
    <source>
        <dbReference type="ARBA" id="ARBA00022884"/>
    </source>
</evidence>
<keyword evidence="11" id="KW-1185">Reference proteome</keyword>
<dbReference type="InterPro" id="IPR011049">
    <property type="entry name" value="Serralysin-like_metalloprot_C"/>
</dbReference>
<feature type="domain" description="RRM" evidence="9">
    <location>
        <begin position="118"/>
        <end position="197"/>
    </location>
</feature>
<keyword evidence="7" id="KW-0539">Nucleus</keyword>
<dbReference type="GO" id="GO:0010468">
    <property type="term" value="P:regulation of gene expression"/>
    <property type="evidence" value="ECO:0007669"/>
    <property type="project" value="TreeGrafter"/>
</dbReference>
<accession>L8Y4F7</accession>
<evidence type="ECO:0000256" key="5">
    <source>
        <dbReference type="ARBA" id="ARBA00022737"/>
    </source>
</evidence>
<dbReference type="GO" id="GO:0000785">
    <property type="term" value="C:chromatin"/>
    <property type="evidence" value="ECO:0007669"/>
    <property type="project" value="TreeGrafter"/>
</dbReference>
<feature type="domain" description="RRM" evidence="9">
    <location>
        <begin position="33"/>
        <end position="118"/>
    </location>
</feature>
<dbReference type="InterPro" id="IPR012677">
    <property type="entry name" value="Nucleotide-bd_a/b_plait_sf"/>
</dbReference>
<dbReference type="AlphaFoldDB" id="L8Y4F7"/>
<evidence type="ECO:0000256" key="2">
    <source>
        <dbReference type="ARBA" id="ARBA00004496"/>
    </source>
</evidence>
<keyword evidence="6 8" id="KW-0694">RNA-binding</keyword>
<evidence type="ECO:0000256" key="3">
    <source>
        <dbReference type="ARBA" id="ARBA00022481"/>
    </source>
</evidence>
<evidence type="ECO:0000259" key="9">
    <source>
        <dbReference type="PROSITE" id="PS50102"/>
    </source>
</evidence>
<dbReference type="SUPFAM" id="SSF101967">
    <property type="entry name" value="Adhesin YadA, collagen-binding domain"/>
    <property type="match status" value="1"/>
</dbReference>
<reference evidence="11" key="2">
    <citation type="journal article" date="2013" name="Nat. Commun.">
        <title>Genome of the Chinese tree shrew.</title>
        <authorList>
            <person name="Fan Y."/>
            <person name="Huang Z.Y."/>
            <person name="Cao C.C."/>
            <person name="Chen C.S."/>
            <person name="Chen Y.X."/>
            <person name="Fan D.D."/>
            <person name="He J."/>
            <person name="Hou H.L."/>
            <person name="Hu L."/>
            <person name="Hu X.T."/>
            <person name="Jiang X.T."/>
            <person name="Lai R."/>
            <person name="Lang Y.S."/>
            <person name="Liang B."/>
            <person name="Liao S.G."/>
            <person name="Mu D."/>
            <person name="Ma Y.Y."/>
            <person name="Niu Y.Y."/>
            <person name="Sun X.Q."/>
            <person name="Xia J.Q."/>
            <person name="Xiao J."/>
            <person name="Xiong Z.Q."/>
            <person name="Xu L."/>
            <person name="Yang L."/>
            <person name="Zhang Y."/>
            <person name="Zhao W."/>
            <person name="Zhao X.D."/>
            <person name="Zheng Y.T."/>
            <person name="Zhou J.M."/>
            <person name="Zhu Y.B."/>
            <person name="Zhang G.J."/>
            <person name="Wang J."/>
            <person name="Yao Y.G."/>
        </authorList>
    </citation>
    <scope>NUCLEOTIDE SEQUENCE [LARGE SCALE GENOMIC DNA]</scope>
</reference>
<comment type="subcellular location">
    <subcellularLocation>
        <location evidence="2">Cytoplasm</location>
    </subcellularLocation>
    <subcellularLocation>
        <location evidence="1">Nucleus</location>
    </subcellularLocation>
</comment>
<dbReference type="GO" id="GO:0005654">
    <property type="term" value="C:nucleoplasm"/>
    <property type="evidence" value="ECO:0007669"/>
    <property type="project" value="TreeGrafter"/>
</dbReference>
<keyword evidence="3" id="KW-0488">Methylation</keyword>
<dbReference type="GO" id="GO:1990904">
    <property type="term" value="C:ribonucleoprotein complex"/>
    <property type="evidence" value="ECO:0007669"/>
    <property type="project" value="UniProtKB-KW"/>
</dbReference>
<evidence type="ECO:0000313" key="10">
    <source>
        <dbReference type="EMBL" id="ELV11328.1"/>
    </source>
</evidence>
<evidence type="ECO:0000313" key="11">
    <source>
        <dbReference type="Proteomes" id="UP000011518"/>
    </source>
</evidence>
<evidence type="ECO:0000256" key="8">
    <source>
        <dbReference type="PROSITE-ProRule" id="PRU00176"/>
    </source>
</evidence>
<sequence>MDAISIALSRLSEVNRLPEGFRIEASKTQDDASKMFIGGLSRDTSKEMLIQYLSQFGEILDFTIKMDPDTGLSRGFGFVLFKDSAAVERALRVKEHKLEGKKIELKRAKALEIRFPPRKVFVGGLNPRMSEEKIREYFGTFGEISNIELPVSPGTNVRRAFCFITYTDERPVRKLLETRYHLIGSGRCEIKIALPKESWRPQRRGGRDVPFIGPGNRYRGQSGFRAIPTISGANRGARGANRDVRWATQDVRWVNQDTRWPNQVAFGANHVALGVSQVGLGANQVALGPHRVVWGANPAVGRGNQVVLGPNQVAFRVNPAVCGFNLNVCRAVGGGGVLSPILVPVPYSVRTEGVTFSDQSYGHFHSAYSYQPILTGYDGDFSGQNFGTHDSGPVFTAYNVQINNVTPFDGGYQGI</sequence>
<dbReference type="SUPFAM" id="SSF54928">
    <property type="entry name" value="RNA-binding domain, RBD"/>
    <property type="match status" value="2"/>
</dbReference>